<accession>A0A4P7GIQ4</accession>
<dbReference type="EMBL" id="CP038267">
    <property type="protein sequence ID" value="QBR91826.1"/>
    <property type="molecule type" value="Genomic_DNA"/>
</dbReference>
<keyword evidence="8" id="KW-1185">Reference proteome</keyword>
<dbReference type="RefSeq" id="WP_135074872.1">
    <property type="nucleotide sequence ID" value="NZ_CP038267.1"/>
</dbReference>
<dbReference type="SUPFAM" id="SSF52540">
    <property type="entry name" value="P-loop containing nucleoside triphosphate hydrolases"/>
    <property type="match status" value="1"/>
</dbReference>
<dbReference type="KEGG" id="noy:EXE57_05715"/>
<evidence type="ECO:0000256" key="4">
    <source>
        <dbReference type="ARBA" id="ARBA00022840"/>
    </source>
</evidence>
<evidence type="ECO:0000256" key="1">
    <source>
        <dbReference type="ARBA" id="ARBA00022741"/>
    </source>
</evidence>
<reference evidence="7 8" key="1">
    <citation type="submission" date="2019-03" db="EMBL/GenBank/DDBJ databases">
        <title>Three New Species of Nocardioides, Nocardioides euryhalodurans sp. nov., Nocardioides seonyuensis sp. nov. and Nocardioides eburneoflavus sp. nov., Iolated from Soil.</title>
        <authorList>
            <person name="Roh S.G."/>
            <person name="Lee C."/>
            <person name="Kim M.-K."/>
            <person name="Kim S.B."/>
        </authorList>
    </citation>
    <scope>NUCLEOTIDE SEQUENCE [LARGE SCALE GENOMIC DNA]</scope>
    <source>
        <strain evidence="7 8">MMS17-SY117</strain>
    </source>
</reference>
<keyword evidence="3" id="KW-0347">Helicase</keyword>
<dbReference type="Gene3D" id="3.40.50.300">
    <property type="entry name" value="P-loop containing nucleotide triphosphate hydrolases"/>
    <property type="match status" value="2"/>
</dbReference>
<dbReference type="PANTHER" id="PTHR43788:SF8">
    <property type="entry name" value="DNA-BINDING PROTEIN SMUBP-2"/>
    <property type="match status" value="1"/>
</dbReference>
<dbReference type="CDD" id="cd17934">
    <property type="entry name" value="DEXXQc_Upf1-like"/>
    <property type="match status" value="1"/>
</dbReference>
<keyword evidence="1" id="KW-0547">Nucleotide-binding</keyword>
<evidence type="ECO:0000259" key="6">
    <source>
        <dbReference type="Pfam" id="PF13482"/>
    </source>
</evidence>
<proteinExistence type="predicted"/>
<dbReference type="PANTHER" id="PTHR43788">
    <property type="entry name" value="DNA2/NAM7 HELICASE FAMILY MEMBER"/>
    <property type="match status" value="1"/>
</dbReference>
<dbReference type="NCBIfam" id="TIGR03491">
    <property type="entry name" value="TM0106 family RecB-like putative nuclease"/>
    <property type="match status" value="1"/>
</dbReference>
<evidence type="ECO:0000313" key="8">
    <source>
        <dbReference type="Proteomes" id="UP000294894"/>
    </source>
</evidence>
<sequence length="1154" mass="125450">MIVSNDDILWSASDLTKAAECEFSLLRQLDVKLGRIPVPEAADDPLMDRIAEIGLDHEARELARLSKGLTSYDVATGGGVCLIEYPKPYAPALLAERRDETLAALEAGADLVCQAAFFDGSFHGFADFLIRDDNAYRVCDAKLSRHERPKALLQLAAYADQLTAAGIPLTDDVELLLGNGRQVRFPLRDLAPVFRERRRRLLDLLHGHQAAESPAKWGMPGVLACGRCDVCSEEVADANDLLLVAGMRMTQRRKLMDAGITTMDQLAAATSSVDGMSASTFTTLHAQAALQVAGGTEGAPVTADVFCPDHLAVIPAPSPGDLFFDFEGDPMWNDGNPDWWGLEYLFGVSEVPEPGAESPFTPFWAHDRAQEKQALEDFIEFVRVRREKYPDLHIYHYAAYEKSALLRLAAKHATCEAAVDELLSAGVLVDLYGVVRGAIRVSAPSYSIKKLEPLYMGDDLREGNVTDAAASIVEYHAFCQARDNGDAEVAAKLLAEIRDYNRYDCESTRRLRDWLLERAAEHGVTPRAAEVAQTKPSELELTPLEVQLREGLPETGRTPDEQARALLAAAIGYNRREHKPFWWAHFDRLSSALTDWRDERDVFVAESAEVIKDWAKPTPRSSPHRHVRLVGHWGAGSVVHDGDQVSTVYANPADGAHDVPSNASLGCSRSGVVIVSRGRDLDGRDVLVVDETLTKDCAPYDQLPDAVVPGPPPGTGGIDAAVQELAEAVLARGLHPQPGLDVLRRTPPRLSGGGMPRGGDSVGDIFDAVRALDRSYVAIQGPPGAGKTYVGSHVVARLVRDHGWKVGVVAQGHAVVEHMLDAIVQAGLPGSVVAKKVGDVGASRAWTGIRDSGYAKFLDENSTGCVVGGTAWDFVNTKRIDRDSLDLLVIDEAGQFSLAHTLAVSVAVKRLLLLGDPQQLPQVSQGIHPEPVNDSALGWLIGEHATLPEDFGYFLDLTWRMHPNLAEKDSKLSYEGRLRAHPRTAARDLAGVEPGLRVVRLDHQDCSVESIAEADEVVRQVESLIGTPWTAPDFFEGTRPLTAEDFLVVAPYNAQVHAVRRALDERGFAEVLVGTVDKFQGREAAVVIVSMTASSIADVPRGIDFLLDRNRVNVAISRGQWLAVLVRSGRLTQFLPTSTTGLLQLGAFVGLCEE</sequence>
<evidence type="ECO:0000259" key="5">
    <source>
        <dbReference type="Pfam" id="PF13087"/>
    </source>
</evidence>
<dbReference type="GO" id="GO:0005524">
    <property type="term" value="F:ATP binding"/>
    <property type="evidence" value="ECO:0007669"/>
    <property type="project" value="UniProtKB-KW"/>
</dbReference>
<name>A0A4P7GIQ4_9ACTN</name>
<keyword evidence="4" id="KW-0067">ATP-binding</keyword>
<dbReference type="InterPro" id="IPR019993">
    <property type="entry name" value="RecB_nuclease_TM0106_put"/>
</dbReference>
<keyword evidence="2" id="KW-0378">Hydrolase</keyword>
<dbReference type="InterPro" id="IPR050534">
    <property type="entry name" value="Coronavir_polyprotein_1ab"/>
</dbReference>
<dbReference type="Pfam" id="PF13604">
    <property type="entry name" value="AAA_30"/>
    <property type="match status" value="1"/>
</dbReference>
<dbReference type="OrthoDB" id="3197455at2"/>
<evidence type="ECO:0000313" key="7">
    <source>
        <dbReference type="EMBL" id="QBR91826.1"/>
    </source>
</evidence>
<organism evidence="7 8">
    <name type="scientific">Nocardioides euryhalodurans</name>
    <dbReference type="NCBI Taxonomy" id="2518370"/>
    <lineage>
        <taxon>Bacteria</taxon>
        <taxon>Bacillati</taxon>
        <taxon>Actinomycetota</taxon>
        <taxon>Actinomycetes</taxon>
        <taxon>Propionibacteriales</taxon>
        <taxon>Nocardioidaceae</taxon>
        <taxon>Nocardioides</taxon>
    </lineage>
</organism>
<dbReference type="AlphaFoldDB" id="A0A4P7GIQ4"/>
<evidence type="ECO:0000256" key="2">
    <source>
        <dbReference type="ARBA" id="ARBA00022801"/>
    </source>
</evidence>
<protein>
    <submittedName>
        <fullName evidence="7">TM0106 family RecB-like putative nuclease</fullName>
    </submittedName>
</protein>
<dbReference type="GO" id="GO:0016787">
    <property type="term" value="F:hydrolase activity"/>
    <property type="evidence" value="ECO:0007669"/>
    <property type="project" value="UniProtKB-KW"/>
</dbReference>
<feature type="domain" description="DNA2/NAM7 helicase-like C-terminal" evidence="5">
    <location>
        <begin position="952"/>
        <end position="1124"/>
    </location>
</feature>
<dbReference type="InterPro" id="IPR047187">
    <property type="entry name" value="SF1_C_Upf1"/>
</dbReference>
<dbReference type="GO" id="GO:0043139">
    <property type="term" value="F:5'-3' DNA helicase activity"/>
    <property type="evidence" value="ECO:0007669"/>
    <property type="project" value="TreeGrafter"/>
</dbReference>
<dbReference type="Pfam" id="PF13482">
    <property type="entry name" value="RNase_H_2"/>
    <property type="match status" value="1"/>
</dbReference>
<gene>
    <name evidence="7" type="ORF">EXE57_05715</name>
</gene>
<dbReference type="InterPro" id="IPR038720">
    <property type="entry name" value="YprB_RNase_H-like_dom"/>
</dbReference>
<dbReference type="InterPro" id="IPR027417">
    <property type="entry name" value="P-loop_NTPase"/>
</dbReference>
<feature type="domain" description="YprB ribonuclease H-like" evidence="6">
    <location>
        <begin position="322"/>
        <end position="515"/>
    </location>
</feature>
<dbReference type="Pfam" id="PF13087">
    <property type="entry name" value="AAA_12"/>
    <property type="match status" value="1"/>
</dbReference>
<dbReference type="InterPro" id="IPR041679">
    <property type="entry name" value="DNA2/NAM7-like_C"/>
</dbReference>
<dbReference type="CDD" id="cd18808">
    <property type="entry name" value="SF1_C_Upf1"/>
    <property type="match status" value="1"/>
</dbReference>
<dbReference type="Proteomes" id="UP000294894">
    <property type="component" value="Chromosome"/>
</dbReference>
<evidence type="ECO:0000256" key="3">
    <source>
        <dbReference type="ARBA" id="ARBA00022806"/>
    </source>
</evidence>